<dbReference type="InterPro" id="IPR053737">
    <property type="entry name" value="Type_II_TA_Toxin"/>
</dbReference>
<dbReference type="PANTHER" id="PTHR39426:SF1">
    <property type="entry name" value="HOMOLOGY TO DEATH-ON-CURING PROTEIN OF PHAGE P1"/>
    <property type="match status" value="1"/>
</dbReference>
<dbReference type="GO" id="GO:0016301">
    <property type="term" value="F:kinase activity"/>
    <property type="evidence" value="ECO:0007669"/>
    <property type="project" value="InterPro"/>
</dbReference>
<dbReference type="InterPro" id="IPR003812">
    <property type="entry name" value="Fido"/>
</dbReference>
<name>A0A6J6T921_9ZZZZ</name>
<dbReference type="Gene3D" id="1.20.120.1870">
    <property type="entry name" value="Fic/DOC protein, Fido domain"/>
    <property type="match status" value="1"/>
</dbReference>
<dbReference type="PANTHER" id="PTHR39426">
    <property type="entry name" value="HOMOLOGY TO DEATH-ON-CURING PROTEIN OF PHAGE P1"/>
    <property type="match status" value="1"/>
</dbReference>
<proteinExistence type="predicted"/>
<dbReference type="Pfam" id="PF02661">
    <property type="entry name" value="Fic"/>
    <property type="match status" value="1"/>
</dbReference>
<dbReference type="InterPro" id="IPR006440">
    <property type="entry name" value="Doc"/>
</dbReference>
<feature type="domain" description="Fido" evidence="1">
    <location>
        <begin position="5"/>
        <end position="125"/>
    </location>
</feature>
<dbReference type="PROSITE" id="PS51459">
    <property type="entry name" value="FIDO"/>
    <property type="match status" value="1"/>
</dbReference>
<protein>
    <submittedName>
        <fullName evidence="2">Unannotated protein</fullName>
    </submittedName>
</protein>
<sequence length="135" mass="14772">MSRRLTAGLVAEYNRVLCADTGENHALLDPAGLDAALERPWSGYGDFEAFPTIFDKAAALLHAMAARQVFENGNKRTAWASAVAFLDFNGIDLGYVPTVHANMFVRAVGLDHSLEIADVAEWFEVTYELGRPEPS</sequence>
<evidence type="ECO:0000259" key="1">
    <source>
        <dbReference type="PROSITE" id="PS51459"/>
    </source>
</evidence>
<dbReference type="AlphaFoldDB" id="A0A6J6T921"/>
<dbReference type="EMBL" id="CAEZYQ010000010">
    <property type="protein sequence ID" value="CAB4743610.1"/>
    <property type="molecule type" value="Genomic_DNA"/>
</dbReference>
<evidence type="ECO:0000313" key="2">
    <source>
        <dbReference type="EMBL" id="CAB4743610.1"/>
    </source>
</evidence>
<organism evidence="2">
    <name type="scientific">freshwater metagenome</name>
    <dbReference type="NCBI Taxonomy" id="449393"/>
    <lineage>
        <taxon>unclassified sequences</taxon>
        <taxon>metagenomes</taxon>
        <taxon>ecological metagenomes</taxon>
    </lineage>
</organism>
<accession>A0A6J6T921</accession>
<reference evidence="2" key="1">
    <citation type="submission" date="2020-05" db="EMBL/GenBank/DDBJ databases">
        <authorList>
            <person name="Chiriac C."/>
            <person name="Salcher M."/>
            <person name="Ghai R."/>
            <person name="Kavagutti S V."/>
        </authorList>
    </citation>
    <scope>NUCLEOTIDE SEQUENCE</scope>
</reference>
<gene>
    <name evidence="2" type="ORF">UFOPK2761_01502</name>
</gene>